<feature type="compositionally biased region" description="Pro residues" evidence="7">
    <location>
        <begin position="420"/>
        <end position="433"/>
    </location>
</feature>
<feature type="region of interest" description="Disordered" evidence="7">
    <location>
        <begin position="214"/>
        <end position="318"/>
    </location>
</feature>
<feature type="region of interest" description="Disordered" evidence="7">
    <location>
        <begin position="93"/>
        <end position="112"/>
    </location>
</feature>
<evidence type="ECO:0000256" key="7">
    <source>
        <dbReference type="SAM" id="MobiDB-lite"/>
    </source>
</evidence>
<sequence length="781" mass="80817">MSSRPKCPPDKLTISACLEACTSLDPPKKTSDHYELVGLSNGSECFCGLELVAEARKLTLGDCDTPCTGDSSLSCGGKDTVAVYRFIAARESNKVTSQDNSQDSTYSSAKGDESQITTSGVLLSSVIDTSAFLKATDAAEPTETRTLGDSQETTDKAAIPSSAPLPSSTSSDPPDQSAQGPTIAAITGSVSGAIVLAGFIVLCVRLYKRKKLQQAANTEVVPEKQHKENDKQLPRRPIPSAIDTTGRQLRKETGHGHAAKDERGHAKRDEDLGTGASTEGAYFVPTTPALESGTRLRHPEHSARLTTVSSPSPDYDPLYKRLMDEVRAGPALIAPSPSPSGLPPPSSATSSAVQWRNQPLTPSAASAGQFNFDFNAKPGAGVSSPAAAPAPAPAAARPEATLGDRAWHRRKISSTFQPPASGPPSMPLPPTPPRRSQQEQQRRYAAIARAHLSPTPRKAGGNSQHEHGRKKEAPRGLGELVGQAAGTAAPQSPALKDSPTIPRARRDSQYPRQAGSAQGGMEEVGMQPLPPRTPDSRLSRGTIYTVGEENQEEDGSAAGAGGEISPESATTVGTSILFPSDDEYQSIPATINIAPSATPIIPVTTDPSAPGPILAGAPATLAAASVAVGAPSVVDVVSVPLTASATAASPVSVVVAPAVSVVVNVTVSVVVGPQLHPEPQPTHPLNPPSPFHPHPGPTNHGDPSNAHPVTVATPPVHVRDDSNADAHSLQYCRYESTADEIADAFGGPLPLPLPLLNGPPPNALEPPPQPPGAAHVTGPAE</sequence>
<keyword evidence="10" id="KW-1185">Reference proteome</keyword>
<feature type="compositionally biased region" description="Basic and acidic residues" evidence="7">
    <location>
        <begin position="464"/>
        <end position="474"/>
    </location>
</feature>
<keyword evidence="5" id="KW-0472">Membrane</keyword>
<evidence type="ECO:0000256" key="4">
    <source>
        <dbReference type="ARBA" id="ARBA00022989"/>
    </source>
</evidence>
<dbReference type="InterPro" id="IPR051836">
    <property type="entry name" value="Kremen_rcpt"/>
</dbReference>
<evidence type="ECO:0000256" key="5">
    <source>
        <dbReference type="ARBA" id="ARBA00023136"/>
    </source>
</evidence>
<dbReference type="EMBL" id="JBANMG010000002">
    <property type="protein sequence ID" value="KAK6956345.1"/>
    <property type="molecule type" value="Genomic_DNA"/>
</dbReference>
<feature type="compositionally biased region" description="Pro residues" evidence="7">
    <location>
        <begin position="676"/>
        <end position="696"/>
    </location>
</feature>
<keyword evidence="6" id="KW-0325">Glycoprotein</keyword>
<dbReference type="Pfam" id="PF01822">
    <property type="entry name" value="WSC"/>
    <property type="match status" value="1"/>
</dbReference>
<feature type="compositionally biased region" description="Pro residues" evidence="7">
    <location>
        <begin position="749"/>
        <end position="771"/>
    </location>
</feature>
<proteinExistence type="predicted"/>
<evidence type="ECO:0000256" key="1">
    <source>
        <dbReference type="ARBA" id="ARBA00004167"/>
    </source>
</evidence>
<gene>
    <name evidence="9" type="ORF">Daesc_001622</name>
</gene>
<keyword evidence="3" id="KW-0732">Signal</keyword>
<evidence type="ECO:0000313" key="9">
    <source>
        <dbReference type="EMBL" id="KAK6956345.1"/>
    </source>
</evidence>
<evidence type="ECO:0000313" key="10">
    <source>
        <dbReference type="Proteomes" id="UP001369815"/>
    </source>
</evidence>
<dbReference type="PANTHER" id="PTHR24269">
    <property type="entry name" value="KREMEN PROTEIN"/>
    <property type="match status" value="1"/>
</dbReference>
<comment type="caution">
    <text evidence="9">The sequence shown here is derived from an EMBL/GenBank/DDBJ whole genome shotgun (WGS) entry which is preliminary data.</text>
</comment>
<feature type="region of interest" description="Disordered" evidence="7">
    <location>
        <begin position="414"/>
        <end position="568"/>
    </location>
</feature>
<feature type="compositionally biased region" description="Low complexity" evidence="7">
    <location>
        <begin position="160"/>
        <end position="179"/>
    </location>
</feature>
<feature type="domain" description="WSC" evidence="8">
    <location>
        <begin position="1"/>
        <end position="87"/>
    </location>
</feature>
<protein>
    <recommendedName>
        <fullName evidence="8">WSC domain-containing protein</fullName>
    </recommendedName>
</protein>
<evidence type="ECO:0000256" key="3">
    <source>
        <dbReference type="ARBA" id="ARBA00022729"/>
    </source>
</evidence>
<feature type="region of interest" description="Disordered" evidence="7">
    <location>
        <begin position="331"/>
        <end position="354"/>
    </location>
</feature>
<feature type="compositionally biased region" description="Basic and acidic residues" evidence="7">
    <location>
        <begin position="221"/>
        <end position="233"/>
    </location>
</feature>
<dbReference type="PROSITE" id="PS51212">
    <property type="entry name" value="WSC"/>
    <property type="match status" value="1"/>
</dbReference>
<name>A0AAX6MUP8_9PEZI</name>
<evidence type="ECO:0000256" key="6">
    <source>
        <dbReference type="ARBA" id="ARBA00023180"/>
    </source>
</evidence>
<evidence type="ECO:0000256" key="2">
    <source>
        <dbReference type="ARBA" id="ARBA00022692"/>
    </source>
</evidence>
<feature type="compositionally biased region" description="Pro residues" evidence="7">
    <location>
        <begin position="336"/>
        <end position="346"/>
    </location>
</feature>
<comment type="subcellular location">
    <subcellularLocation>
        <location evidence="1">Membrane</location>
        <topology evidence="1">Single-pass membrane protein</topology>
    </subcellularLocation>
</comment>
<accession>A0AAX6MUP8</accession>
<feature type="region of interest" description="Disordered" evidence="7">
    <location>
        <begin position="676"/>
        <end position="710"/>
    </location>
</feature>
<evidence type="ECO:0000259" key="8">
    <source>
        <dbReference type="PROSITE" id="PS51212"/>
    </source>
</evidence>
<feature type="region of interest" description="Disordered" evidence="7">
    <location>
        <begin position="744"/>
        <end position="781"/>
    </location>
</feature>
<dbReference type="GO" id="GO:0005886">
    <property type="term" value="C:plasma membrane"/>
    <property type="evidence" value="ECO:0007669"/>
    <property type="project" value="TreeGrafter"/>
</dbReference>
<feature type="region of interest" description="Disordered" evidence="7">
    <location>
        <begin position="137"/>
        <end position="182"/>
    </location>
</feature>
<keyword evidence="4" id="KW-1133">Transmembrane helix</keyword>
<dbReference type="AlphaFoldDB" id="A0AAX6MUP8"/>
<feature type="compositionally biased region" description="Polar residues" evidence="7">
    <location>
        <begin position="94"/>
        <end position="112"/>
    </location>
</feature>
<organism evidence="9 10">
    <name type="scientific">Daldinia eschscholtzii</name>
    <dbReference type="NCBI Taxonomy" id="292717"/>
    <lineage>
        <taxon>Eukaryota</taxon>
        <taxon>Fungi</taxon>
        <taxon>Dikarya</taxon>
        <taxon>Ascomycota</taxon>
        <taxon>Pezizomycotina</taxon>
        <taxon>Sordariomycetes</taxon>
        <taxon>Xylariomycetidae</taxon>
        <taxon>Xylariales</taxon>
        <taxon>Hypoxylaceae</taxon>
        <taxon>Daldinia</taxon>
    </lineage>
</organism>
<dbReference type="PANTHER" id="PTHR24269:SF16">
    <property type="entry name" value="PROTEIN SLG1"/>
    <property type="match status" value="1"/>
</dbReference>
<keyword evidence="2" id="KW-0812">Transmembrane</keyword>
<dbReference type="InterPro" id="IPR002889">
    <property type="entry name" value="WSC_carb-bd"/>
</dbReference>
<feature type="compositionally biased region" description="Basic and acidic residues" evidence="7">
    <location>
        <begin position="249"/>
        <end position="271"/>
    </location>
</feature>
<dbReference type="Proteomes" id="UP001369815">
    <property type="component" value="Unassembled WGS sequence"/>
</dbReference>
<reference evidence="9 10" key="1">
    <citation type="journal article" date="2024" name="Front Chem Biol">
        <title>Unveiling the potential of Daldinia eschscholtzii MFLUCC 19-0629 through bioactivity and bioinformatics studies for enhanced sustainable agriculture production.</title>
        <authorList>
            <person name="Brooks S."/>
            <person name="Weaver J.A."/>
            <person name="Klomchit A."/>
            <person name="Alharthi S.A."/>
            <person name="Onlamun T."/>
            <person name="Nurani R."/>
            <person name="Vong T.K."/>
            <person name="Alberti F."/>
            <person name="Greco C."/>
        </authorList>
    </citation>
    <scope>NUCLEOTIDE SEQUENCE [LARGE SCALE GENOMIC DNA]</scope>
    <source>
        <strain evidence="9">MFLUCC 19-0629</strain>
    </source>
</reference>